<dbReference type="EMBL" id="FOLM01000020">
    <property type="protein sequence ID" value="SFD59986.1"/>
    <property type="molecule type" value="Genomic_DNA"/>
</dbReference>
<sequence>MTELFLRRLSRWQAEDQRNDIADVHAEAYRDTPGAALHDRQDFLSRFAEHVQQPEFDLVLACAPAVVGCAYGFRIDRDGSWWDRFSQVPPELAELTSVANSRQLFVMAELMVRPAHRNHGVGGRLHDQLLARSSAPLAVTLLEPGNGMARSALQGWGWLHSGKLHPRGDTAPLEAWTFPLTR</sequence>
<dbReference type="RefSeq" id="WP_093841237.1">
    <property type="nucleotide sequence ID" value="NZ_FOLM01000020.1"/>
</dbReference>
<proteinExistence type="predicted"/>
<evidence type="ECO:0000313" key="2">
    <source>
        <dbReference type="Proteomes" id="UP000199207"/>
    </source>
</evidence>
<evidence type="ECO:0008006" key="3">
    <source>
        <dbReference type="Google" id="ProtNLM"/>
    </source>
</evidence>
<organism evidence="1 2">
    <name type="scientific">Streptomyces aidingensis</name>
    <dbReference type="NCBI Taxonomy" id="910347"/>
    <lineage>
        <taxon>Bacteria</taxon>
        <taxon>Bacillati</taxon>
        <taxon>Actinomycetota</taxon>
        <taxon>Actinomycetes</taxon>
        <taxon>Kitasatosporales</taxon>
        <taxon>Streptomycetaceae</taxon>
        <taxon>Streptomyces</taxon>
    </lineage>
</organism>
<dbReference type="InterPro" id="IPR016181">
    <property type="entry name" value="Acyl_CoA_acyltransferase"/>
</dbReference>
<dbReference type="Gene3D" id="3.40.630.30">
    <property type="match status" value="1"/>
</dbReference>
<protein>
    <recommendedName>
        <fullName evidence="3">Acetyltransferase (GNAT) family protein</fullName>
    </recommendedName>
</protein>
<dbReference type="SUPFAM" id="SSF55729">
    <property type="entry name" value="Acyl-CoA N-acyltransferases (Nat)"/>
    <property type="match status" value="1"/>
</dbReference>
<keyword evidence="2" id="KW-1185">Reference proteome</keyword>
<accession>A0A1I1TMT1</accession>
<dbReference type="AlphaFoldDB" id="A0A1I1TMT1"/>
<evidence type="ECO:0000313" key="1">
    <source>
        <dbReference type="EMBL" id="SFD59986.1"/>
    </source>
</evidence>
<reference evidence="1 2" key="1">
    <citation type="submission" date="2016-10" db="EMBL/GenBank/DDBJ databases">
        <authorList>
            <person name="de Groot N.N."/>
        </authorList>
    </citation>
    <scope>NUCLEOTIDE SEQUENCE [LARGE SCALE GENOMIC DNA]</scope>
    <source>
        <strain evidence="1 2">CGMCC 4.5739</strain>
    </source>
</reference>
<dbReference type="OrthoDB" id="3627466at2"/>
<gene>
    <name evidence="1" type="ORF">SAMN05421773_12054</name>
</gene>
<dbReference type="Proteomes" id="UP000199207">
    <property type="component" value="Unassembled WGS sequence"/>
</dbReference>
<name>A0A1I1TMT1_9ACTN</name>